<organism evidence="5">
    <name type="scientific">Cladocopium goreaui</name>
    <dbReference type="NCBI Taxonomy" id="2562237"/>
    <lineage>
        <taxon>Eukaryota</taxon>
        <taxon>Sar</taxon>
        <taxon>Alveolata</taxon>
        <taxon>Dinophyceae</taxon>
        <taxon>Suessiales</taxon>
        <taxon>Symbiodiniaceae</taxon>
        <taxon>Cladocopium</taxon>
    </lineage>
</organism>
<dbReference type="InterPro" id="IPR012337">
    <property type="entry name" value="RNaseH-like_sf"/>
</dbReference>
<dbReference type="EMBL" id="CAMXCT010004480">
    <property type="protein sequence ID" value="CAI4009257.1"/>
    <property type="molecule type" value="Genomic_DNA"/>
</dbReference>
<dbReference type="PANTHER" id="PTHR19446">
    <property type="entry name" value="REVERSE TRANSCRIPTASES"/>
    <property type="match status" value="1"/>
</dbReference>
<dbReference type="InterPro" id="IPR013087">
    <property type="entry name" value="Znf_C2H2_type"/>
</dbReference>
<keyword evidence="1" id="KW-0862">Zinc</keyword>
<evidence type="ECO:0000313" key="6">
    <source>
        <dbReference type="EMBL" id="CAL4796569.1"/>
    </source>
</evidence>
<dbReference type="EMBL" id="CAMXCT030004480">
    <property type="protein sequence ID" value="CAL4796569.1"/>
    <property type="molecule type" value="Genomic_DNA"/>
</dbReference>
<evidence type="ECO:0000256" key="3">
    <source>
        <dbReference type="SAM" id="MobiDB-lite"/>
    </source>
</evidence>
<dbReference type="Gene3D" id="3.60.10.10">
    <property type="entry name" value="Endonuclease/exonuclease/phosphatase"/>
    <property type="match status" value="1"/>
</dbReference>
<keyword evidence="1" id="KW-0479">Metal-binding</keyword>
<feature type="compositionally biased region" description="Polar residues" evidence="3">
    <location>
        <begin position="54"/>
        <end position="72"/>
    </location>
</feature>
<feature type="coiled-coil region" evidence="2">
    <location>
        <begin position="237"/>
        <end position="264"/>
    </location>
</feature>
<dbReference type="InterPro" id="IPR036397">
    <property type="entry name" value="RNaseH_sf"/>
</dbReference>
<sequence length="3281" mass="369201">MAKVEKESWRCGWCWRLCKQSHNRCPDCGTYWEDRDTTYVHQARGASPRRRQQQWDNGDMNTWNQWSNQWPHQRQQRPKSPRRSQSRGRKGNGKGKGKANTSYNTTEPQFGPAALGIQLPAPPWQPTPSTASTVAGAAPPPAPASTSDAQLRGFLNEMKKIPDMPADAHAIMQKYAKKQRSATTKTMHQSVTDLSEAREDLDQARLARHRLHGSWRTFLGEALEMWQAYTEGFKQQEAALLARIEEAQQNLHSAKEVFEECRSALIDLSKSDQQLIESAEAAMSTEPVDDPAVARLQQDLDLMHGHLTNLKSSAEAMAVDSNNSAKRPRLNEPTDLTGLVASEVSHAAILAWTHSIWEEPTFTTVWQASFRALCLSFDLGTLQPSHRHAVERHTSRPALGSSRQVKFNPIVSVALSPDVDWTLHSFDISEASLSTWIDKPWSGKRISKPRSHRNADDRHFPLRHLPVDGQAHDAQQDQPPPPIGPFLHEAPQSIQDLFQAFIAEDLIEGEELLEPVRLRSWYVHHRRVPEWNTPRVQELQGHWRFWAADILAGWDDQLYQDEDVALALVFPNPPRTNDVMRPVLFDLLVIQGLDLPRRACLATVIRFQDPQQRAERSLAVSLPYLVSAKYVAARAHPVQDCRLDDCAVRHGRTQLPWNDVPTHDARDGQSFIIRRLPGAAAASSSAMPAISTDVSGARPTADDNDEQRQDTNDNDLDYDSNVSMASTVDRQSVFVYRLAAAELFDFPLAGRLIPGLLRGDDPDAAPARVPTNNVHIRSQSLRGIRQHKNGEEHEFDDFPVSERSRRPAALALPDVDWTGQWQQQSAQLMRIEGDQEVIDGPFYLYLQTWFIHHEAHTICRHPRPVRLTNEVISWSYDLRQTWSDLLERGRAVRFYVVQPTPMRAPLQSYAGHVLLEQAPLNGRAAVVVSTLFESLQGNALMQFAKSFPRFVTAEDVIEESELTPHCSIRPCSVWIGPRQLNIAVATELSSGQGLRVHVKPVPYDGSDQLPPPIVYDNAEGVSLLQTTSLKNECSTCQHHTDHEVRQTIHECHVRAAQDPPPPPHEEDQPLFVQQMLNAVRLWRQQQGDQTDGMFHIAVWYSNHITDRRSDVYRTVRLGGDFMSWRRRIINIWSDHVLADQPLDIAVVEPTPNDGNDQIVIHVVIIQQPLPEIYTVILSVVDLWGDPWYPRLICDILPADADVAQVTLAAGVSTQCPPFAPGAICTVWHGEQRLVDQIGAVLHHGAAFHVSVDLDRGFLAPATFPMSDIDSVDAINMLQTRVVAIQNKLNTLLLLRHDSGSVPSEPVMQNETPQVPPQQLVLAELIPHCVTVLRTPCQRVEHFANQLLLMNIGPIQPFASVVQWHSQTQLARCQTSDWTGAMPLRIWFYTDGASCFAPDEGARTASASVVMIIETSWGYQFGGFRACLVPQPATAPLAEHVALHLATLWCLQMLEWCTWTYGKSNIPVVFAFDCLAAGAAAQGRWLCQYHANLHRRTRALQQWIDCRFHCPTEFLHVPSHRGDPWNEAADAICWAAVHGWIPAFDFECLCTTQLTPYDDVVEWLWFWQNACSGVVGYPCIRDGAFCFQIEHSDLPAVNASEHTLARFQADQHEGPRPTCEATLRVATANVLTLYPNKSAQGGFVSARHEALMHSFHEKGIQIAGIQETRSRLQGHHETEFYHVLSAPALQKGHFGVQIWVAKEIAHQSGILHVRVAHLRILHQSARKLIVRLSVDGLKMILVSGHVPCMPDEAAAQQWWHHALTEIPAAYRSWPRILLIDANARVGSLTSSAIGSHQASDENAHGEMIHQWLVDNQMFAPQTMEEHHIGDASTFAHATGTEGRIDFVLIDECLRHPALRTFVMDIDLTLHRPDHYVVAADVPISFWQSARAPRPRLTQPHGHELTVTAPPAVPWSVDVHSHAVHIHRWLQQCQPRRKNIPRKRHLQDATWELIQSKAYHWKRVRQIRHTLRIMTLRCIFDSWRTAPASSSLPDSGSWMKHGHFDLAWHLRCHQRLCATVAQRVRQDDNEYYQNFAQCHSDESLPNLWKTLKPLLPKAAAKRTNNLRCVGPATTDIVQHFDGLEAGEVTPYSHLLLDCHRAQQEALADAPLVIPIADLPSRIDIERICCKAKRGKAPGLDHVTAETLRTCALPASDALHQLILKAYVQGAEPLQWKGGKMHVIPKKASILRADAMRGIMLLTTCGKIYHALLRQMLIGWTTNMKVPAQMGGFHGQQASFATHLLRTFCGLATRAQMSFGVLFFDVKAAFHNMIREHAFGGSTLPPRLCEVLSQADFDVAQLCRDIAPHCARFADMPNFALQHIAYNITMLNILNDILPFLRQCGPMNAAAVQLPISSPLITWVDDLAIPIPVVRAADLDAQIIAVLTEVRRIMASYGLQLNMQAGKTELVCQYHGPDAVACRHRRFVEHAGQLALPDGSSLHVVGQYQHLGTIFSQSMSLHNELTGRIGKASAAFRQMSRAIFNNKKIAPAVRLQLLESLVLSIVFYGSGTWPLLNHRMYTKLAHVITQWQRRIVADALSVRLAKHRLLYAFKMVQNAPQDLITCVTAEDASDGGSHWCLALRHAITWLRLHDPTGIAQTSVDTTADLFQWLHDHRHDGPSLVRRLVRRAVKQDQLAFDLKQKTRQIYEACRLQGVVFDQVPEEPLLASNSAFACTLCGRGFSSVQGLQAHRWRQHQIISAERRYVYDTTCRACNRCFWTVQRLQQHLRWSRRHADGCYYVLQRYFQPLDAPARCAIPDFARGISRLPASAVEGPMPDVMPTQWQCQQQARRAQLMQQWRQCGYPDTLPDDFQQIVYDKCTETTLCWRQNTNLADLCEDHLMHQWLTALDDLADADAGLTHLATWAFLLWGQTILPDLVECTEDPDFQICMDNAFFEVAKLFEMDELLTAFDKLARAREPDAPMLDPPPVTTDSRQKVSLEPFPSGYCDQAQLLRPVAPPVLTWPDAAAVPVVLGYHEKPTLFVLHMFSGRRRAFDCHHWIETLAPLLLPEFHVVSLSMDTAIDTKLGNLLEGASFNHAVDLARGHAFALGMTGPPCETWTAARHIMCEELRGKGPRPLRSCQHAWGLIGLSMRELCQLGTGSGLMLHSLLLEVLISLAGGGSIMEHPALPDNEEFASIWRTTIHRLLIMRAPMAHLVRIEQWRYGAMSVKPTILRGLGLPKLAKYLHECRKPGLTRPTAVLAGFDRTKGCFRTAAAKEYLAGLCEALVRSAFQSLRLRLQRSGTKSVQWQTFDPNARSWAQALAHRSETAFLSSFLPDYQPL</sequence>
<dbReference type="GO" id="GO:0008270">
    <property type="term" value="F:zinc ion binding"/>
    <property type="evidence" value="ECO:0007669"/>
    <property type="project" value="UniProtKB-KW"/>
</dbReference>
<dbReference type="GO" id="GO:0003676">
    <property type="term" value="F:nucleic acid binding"/>
    <property type="evidence" value="ECO:0007669"/>
    <property type="project" value="InterPro"/>
</dbReference>
<feature type="compositionally biased region" description="Basic residues" evidence="3">
    <location>
        <begin position="74"/>
        <end position="97"/>
    </location>
</feature>
<keyword evidence="7" id="KW-1185">Reference proteome</keyword>
<dbReference type="Gene3D" id="3.30.420.10">
    <property type="entry name" value="Ribonuclease H-like superfamily/Ribonuclease H"/>
    <property type="match status" value="1"/>
</dbReference>
<dbReference type="PROSITE" id="PS00028">
    <property type="entry name" value="ZINC_FINGER_C2H2_1"/>
    <property type="match status" value="1"/>
</dbReference>
<dbReference type="InterPro" id="IPR036691">
    <property type="entry name" value="Endo/exonu/phosph_ase_sf"/>
</dbReference>
<evidence type="ECO:0000313" key="5">
    <source>
        <dbReference type="EMBL" id="CAI4009257.1"/>
    </source>
</evidence>
<evidence type="ECO:0000313" key="7">
    <source>
        <dbReference type="Proteomes" id="UP001152797"/>
    </source>
</evidence>
<dbReference type="SUPFAM" id="SSF53098">
    <property type="entry name" value="Ribonuclease H-like"/>
    <property type="match status" value="1"/>
</dbReference>
<proteinExistence type="predicted"/>
<name>A0A9P1DGZ0_9DINO</name>
<feature type="compositionally biased region" description="Polar residues" evidence="3">
    <location>
        <begin position="99"/>
        <end position="108"/>
    </location>
</feature>
<dbReference type="Proteomes" id="UP001152797">
    <property type="component" value="Unassembled WGS sequence"/>
</dbReference>
<dbReference type="OrthoDB" id="410381at2759"/>
<feature type="compositionally biased region" description="Low complexity" evidence="3">
    <location>
        <begin position="127"/>
        <end position="137"/>
    </location>
</feature>
<keyword evidence="2" id="KW-0175">Coiled coil</keyword>
<feature type="region of interest" description="Disordered" evidence="3">
    <location>
        <begin position="683"/>
        <end position="719"/>
    </location>
</feature>
<accession>A0A9P1DGZ0</accession>
<comment type="caution">
    <text evidence="5">The sequence shown here is derived from an EMBL/GenBank/DDBJ whole genome shotgun (WGS) entry which is preliminary data.</text>
</comment>
<evidence type="ECO:0000259" key="4">
    <source>
        <dbReference type="PROSITE" id="PS50157"/>
    </source>
</evidence>
<reference evidence="6 7" key="2">
    <citation type="submission" date="2024-05" db="EMBL/GenBank/DDBJ databases">
        <authorList>
            <person name="Chen Y."/>
            <person name="Shah S."/>
            <person name="Dougan E. K."/>
            <person name="Thang M."/>
            <person name="Chan C."/>
        </authorList>
    </citation>
    <scope>NUCLEOTIDE SEQUENCE [LARGE SCALE GENOMIC DNA]</scope>
</reference>
<reference evidence="5" key="1">
    <citation type="submission" date="2022-10" db="EMBL/GenBank/DDBJ databases">
        <authorList>
            <person name="Chen Y."/>
            <person name="Dougan E. K."/>
            <person name="Chan C."/>
            <person name="Rhodes N."/>
            <person name="Thang M."/>
        </authorList>
    </citation>
    <scope>NUCLEOTIDE SEQUENCE</scope>
</reference>
<gene>
    <name evidence="5" type="ORF">C1SCF055_LOCUS34628</name>
</gene>
<feature type="region of interest" description="Disordered" evidence="3">
    <location>
        <begin position="43"/>
        <end position="148"/>
    </location>
</feature>
<protein>
    <submittedName>
        <fullName evidence="6">C2H2-type domain-containing protein</fullName>
    </submittedName>
</protein>
<keyword evidence="1" id="KW-0863">Zinc-finger</keyword>
<evidence type="ECO:0000256" key="1">
    <source>
        <dbReference type="PROSITE-ProRule" id="PRU00042"/>
    </source>
</evidence>
<dbReference type="SUPFAM" id="SSF56219">
    <property type="entry name" value="DNase I-like"/>
    <property type="match status" value="1"/>
</dbReference>
<evidence type="ECO:0000256" key="2">
    <source>
        <dbReference type="SAM" id="Coils"/>
    </source>
</evidence>
<dbReference type="PROSITE" id="PS50157">
    <property type="entry name" value="ZINC_FINGER_C2H2_2"/>
    <property type="match status" value="1"/>
</dbReference>
<feature type="domain" description="C2H2-type" evidence="4">
    <location>
        <begin position="2671"/>
        <end position="2694"/>
    </location>
</feature>
<dbReference type="Gene3D" id="3.30.160.60">
    <property type="entry name" value="Classic Zinc Finger"/>
    <property type="match status" value="1"/>
</dbReference>
<dbReference type="SMART" id="SM00355">
    <property type="entry name" value="ZnF_C2H2"/>
    <property type="match status" value="2"/>
</dbReference>
<dbReference type="EMBL" id="CAMXCT020004480">
    <property type="protein sequence ID" value="CAL1162632.1"/>
    <property type="molecule type" value="Genomic_DNA"/>
</dbReference>